<feature type="chain" id="PRO_5008048791" description="DUF305 domain-containing protein" evidence="2">
    <location>
        <begin position="24"/>
        <end position="224"/>
    </location>
</feature>
<feature type="signal peptide" evidence="2">
    <location>
        <begin position="1"/>
        <end position="23"/>
    </location>
</feature>
<sequence length="224" mass="23878">MRSLRTTAIASALALALAGCSGGDTEPVPTASATSPDAPVLEPGSPGQPNSTLTGSDAIATPSVSHNDADVTFLTDMISHHAQAIVMSDIVKGRLTDSKVKGIASRIADEQKPEMEGMATTLRSWGEEVPPEAKNPKLVTQHGSHHSMPGMATQQQLTALEDASGTELDRQYLDLMVAHHKGALTMCETHGEKGMDERTGELADDINVTQTKQIEQMQQMRKRL</sequence>
<comment type="caution">
    <text evidence="4">The sequence shown here is derived from an EMBL/GenBank/DDBJ whole genome shotgun (WGS) entry which is preliminary data.</text>
</comment>
<dbReference type="Pfam" id="PF03713">
    <property type="entry name" value="DUF305"/>
    <property type="match status" value="1"/>
</dbReference>
<dbReference type="Gene3D" id="1.20.1260.10">
    <property type="match status" value="1"/>
</dbReference>
<dbReference type="InterPro" id="IPR005183">
    <property type="entry name" value="DUF305_CopM-like"/>
</dbReference>
<dbReference type="STRING" id="262209.AWH69_05875"/>
<evidence type="ECO:0000259" key="3">
    <source>
        <dbReference type="Pfam" id="PF03713"/>
    </source>
</evidence>
<dbReference type="EMBL" id="LQZG01000002">
    <property type="protein sequence ID" value="OAB87589.1"/>
    <property type="molecule type" value="Genomic_DNA"/>
</dbReference>
<organism evidence="4 5">
    <name type="scientific">Janibacter melonis</name>
    <dbReference type="NCBI Taxonomy" id="262209"/>
    <lineage>
        <taxon>Bacteria</taxon>
        <taxon>Bacillati</taxon>
        <taxon>Actinomycetota</taxon>
        <taxon>Actinomycetes</taxon>
        <taxon>Micrococcales</taxon>
        <taxon>Intrasporangiaceae</taxon>
        <taxon>Janibacter</taxon>
    </lineage>
</organism>
<name>A0A176QCU4_9MICO</name>
<dbReference type="PANTHER" id="PTHR36933">
    <property type="entry name" value="SLL0788 PROTEIN"/>
    <property type="match status" value="1"/>
</dbReference>
<accession>A0A176QCU4</accession>
<dbReference type="RefSeq" id="WP_068273078.1">
    <property type="nucleotide sequence ID" value="NZ_LQZG01000002.1"/>
</dbReference>
<dbReference type="PANTHER" id="PTHR36933:SF1">
    <property type="entry name" value="SLL0788 PROTEIN"/>
    <property type="match status" value="1"/>
</dbReference>
<evidence type="ECO:0000256" key="1">
    <source>
        <dbReference type="SAM" id="MobiDB-lite"/>
    </source>
</evidence>
<protein>
    <recommendedName>
        <fullName evidence="3">DUF305 domain-containing protein</fullName>
    </recommendedName>
</protein>
<evidence type="ECO:0000256" key="2">
    <source>
        <dbReference type="SAM" id="SignalP"/>
    </source>
</evidence>
<evidence type="ECO:0000313" key="4">
    <source>
        <dbReference type="EMBL" id="OAB87589.1"/>
    </source>
</evidence>
<proteinExistence type="predicted"/>
<keyword evidence="2" id="KW-0732">Signal</keyword>
<evidence type="ECO:0000313" key="5">
    <source>
        <dbReference type="Proteomes" id="UP000076976"/>
    </source>
</evidence>
<feature type="region of interest" description="Disordered" evidence="1">
    <location>
        <begin position="24"/>
        <end position="56"/>
    </location>
</feature>
<dbReference type="PROSITE" id="PS51257">
    <property type="entry name" value="PROKAR_LIPOPROTEIN"/>
    <property type="match status" value="1"/>
</dbReference>
<feature type="domain" description="DUF305" evidence="3">
    <location>
        <begin position="70"/>
        <end position="220"/>
    </location>
</feature>
<dbReference type="AlphaFoldDB" id="A0A176QCU4"/>
<keyword evidence="5" id="KW-1185">Reference proteome</keyword>
<gene>
    <name evidence="4" type="ORF">AWH69_05875</name>
</gene>
<reference evidence="4 5" key="1">
    <citation type="submission" date="2016-01" db="EMBL/GenBank/DDBJ databases">
        <title>Janibacter melonis strain CD11_4 genome sequencing and assembly.</title>
        <authorList>
            <person name="Nair G.R."/>
            <person name="Kaur G."/>
            <person name="Chander A.M."/>
            <person name="Mayilraj S."/>
        </authorList>
    </citation>
    <scope>NUCLEOTIDE SEQUENCE [LARGE SCALE GENOMIC DNA]</scope>
    <source>
        <strain evidence="4 5">CD11-4</strain>
    </source>
</reference>
<dbReference type="Proteomes" id="UP000076976">
    <property type="component" value="Unassembled WGS sequence"/>
</dbReference>
<dbReference type="InterPro" id="IPR012347">
    <property type="entry name" value="Ferritin-like"/>
</dbReference>